<dbReference type="OrthoDB" id="2441233at2759"/>
<evidence type="ECO:0000313" key="3">
    <source>
        <dbReference type="Proteomes" id="UP000011087"/>
    </source>
</evidence>
<dbReference type="KEGG" id="gtt:GUITHDRAFT_43314"/>
<name>L1JUK8_GUITC</name>
<dbReference type="GeneID" id="17308660"/>
<sequence length="109" mass="12339">CASPGCSRTPTYGDISAIDPAMQKALYCKRHKLPHHLNLRHFKCQHEGGCMKQALWGNPIDRVRLWCARHAKSGDMNLSEKRLFITGCSRRAVYGLLGGKARHCRAHRE</sequence>
<reference evidence="3" key="2">
    <citation type="submission" date="2012-11" db="EMBL/GenBank/DDBJ databases">
        <authorList>
            <person name="Kuo A."/>
            <person name="Curtis B.A."/>
            <person name="Tanifuji G."/>
            <person name="Burki F."/>
            <person name="Gruber A."/>
            <person name="Irimia M."/>
            <person name="Maruyama S."/>
            <person name="Arias M.C."/>
            <person name="Ball S.G."/>
            <person name="Gile G.H."/>
            <person name="Hirakawa Y."/>
            <person name="Hopkins J.F."/>
            <person name="Rensing S.A."/>
            <person name="Schmutz J."/>
            <person name="Symeonidi A."/>
            <person name="Elias M."/>
            <person name="Eveleigh R.J."/>
            <person name="Herman E.K."/>
            <person name="Klute M.J."/>
            <person name="Nakayama T."/>
            <person name="Obornik M."/>
            <person name="Reyes-Prieto A."/>
            <person name="Armbrust E.V."/>
            <person name="Aves S.J."/>
            <person name="Beiko R.G."/>
            <person name="Coutinho P."/>
            <person name="Dacks J.B."/>
            <person name="Durnford D.G."/>
            <person name="Fast N.M."/>
            <person name="Green B.R."/>
            <person name="Grisdale C."/>
            <person name="Hempe F."/>
            <person name="Henrissat B."/>
            <person name="Hoppner M.P."/>
            <person name="Ishida K.-I."/>
            <person name="Kim E."/>
            <person name="Koreny L."/>
            <person name="Kroth P.G."/>
            <person name="Liu Y."/>
            <person name="Malik S.-B."/>
            <person name="Maier U.G."/>
            <person name="McRose D."/>
            <person name="Mock T."/>
            <person name="Neilson J.A."/>
            <person name="Onodera N.T."/>
            <person name="Poole A.M."/>
            <person name="Pritham E.J."/>
            <person name="Richards T.A."/>
            <person name="Rocap G."/>
            <person name="Roy S.W."/>
            <person name="Sarai C."/>
            <person name="Schaack S."/>
            <person name="Shirato S."/>
            <person name="Slamovits C.H."/>
            <person name="Spencer D.F."/>
            <person name="Suzuki S."/>
            <person name="Worden A.Z."/>
            <person name="Zauner S."/>
            <person name="Barry K."/>
            <person name="Bell C."/>
            <person name="Bharti A.K."/>
            <person name="Crow J.A."/>
            <person name="Grimwood J."/>
            <person name="Kramer R."/>
            <person name="Lindquist E."/>
            <person name="Lucas S."/>
            <person name="Salamov A."/>
            <person name="McFadden G.I."/>
            <person name="Lane C.E."/>
            <person name="Keeling P.J."/>
            <person name="Gray M.W."/>
            <person name="Grigoriev I.V."/>
            <person name="Archibald J.M."/>
        </authorList>
    </citation>
    <scope>NUCLEOTIDE SEQUENCE</scope>
    <source>
        <strain evidence="3">CCMP2712</strain>
    </source>
</reference>
<organism evidence="1">
    <name type="scientific">Guillardia theta (strain CCMP2712)</name>
    <name type="common">Cryptophyte</name>
    <dbReference type="NCBI Taxonomy" id="905079"/>
    <lineage>
        <taxon>Eukaryota</taxon>
        <taxon>Cryptophyceae</taxon>
        <taxon>Pyrenomonadales</taxon>
        <taxon>Geminigeraceae</taxon>
        <taxon>Guillardia</taxon>
    </lineage>
</organism>
<gene>
    <name evidence="1" type="ORF">GUITHDRAFT_43314</name>
</gene>
<reference evidence="2" key="3">
    <citation type="submission" date="2015-06" db="UniProtKB">
        <authorList>
            <consortium name="EnsemblProtists"/>
        </authorList>
    </citation>
    <scope>IDENTIFICATION</scope>
</reference>
<feature type="non-terminal residue" evidence="1">
    <location>
        <position position="1"/>
    </location>
</feature>
<dbReference type="Proteomes" id="UP000011087">
    <property type="component" value="Unassembled WGS sequence"/>
</dbReference>
<feature type="non-terminal residue" evidence="1">
    <location>
        <position position="109"/>
    </location>
</feature>
<evidence type="ECO:0000313" key="1">
    <source>
        <dbReference type="EMBL" id="EKX51875.1"/>
    </source>
</evidence>
<dbReference type="Pfam" id="PF19114">
    <property type="entry name" value="EsV_1_7_cys"/>
    <property type="match status" value="3"/>
</dbReference>
<dbReference type="HOGENOM" id="CLU_069719_2_0_1"/>
<keyword evidence="3" id="KW-1185">Reference proteome</keyword>
<dbReference type="RefSeq" id="XP_005838855.1">
    <property type="nucleotide sequence ID" value="XM_005838798.1"/>
</dbReference>
<accession>L1JUK8</accession>
<reference evidence="1 3" key="1">
    <citation type="journal article" date="2012" name="Nature">
        <title>Algal genomes reveal evolutionary mosaicism and the fate of nucleomorphs.</title>
        <authorList>
            <consortium name="DOE Joint Genome Institute"/>
            <person name="Curtis B.A."/>
            <person name="Tanifuji G."/>
            <person name="Burki F."/>
            <person name="Gruber A."/>
            <person name="Irimia M."/>
            <person name="Maruyama S."/>
            <person name="Arias M.C."/>
            <person name="Ball S.G."/>
            <person name="Gile G.H."/>
            <person name="Hirakawa Y."/>
            <person name="Hopkins J.F."/>
            <person name="Kuo A."/>
            <person name="Rensing S.A."/>
            <person name="Schmutz J."/>
            <person name="Symeonidi A."/>
            <person name="Elias M."/>
            <person name="Eveleigh R.J."/>
            <person name="Herman E.K."/>
            <person name="Klute M.J."/>
            <person name="Nakayama T."/>
            <person name="Obornik M."/>
            <person name="Reyes-Prieto A."/>
            <person name="Armbrust E.V."/>
            <person name="Aves S.J."/>
            <person name="Beiko R.G."/>
            <person name="Coutinho P."/>
            <person name="Dacks J.B."/>
            <person name="Durnford D.G."/>
            <person name="Fast N.M."/>
            <person name="Green B.R."/>
            <person name="Grisdale C.J."/>
            <person name="Hempel F."/>
            <person name="Henrissat B."/>
            <person name="Hoppner M.P."/>
            <person name="Ishida K."/>
            <person name="Kim E."/>
            <person name="Koreny L."/>
            <person name="Kroth P.G."/>
            <person name="Liu Y."/>
            <person name="Malik S.B."/>
            <person name="Maier U.G."/>
            <person name="McRose D."/>
            <person name="Mock T."/>
            <person name="Neilson J.A."/>
            <person name="Onodera N.T."/>
            <person name="Poole A.M."/>
            <person name="Pritham E.J."/>
            <person name="Richards T.A."/>
            <person name="Rocap G."/>
            <person name="Roy S.W."/>
            <person name="Sarai C."/>
            <person name="Schaack S."/>
            <person name="Shirato S."/>
            <person name="Slamovits C.H."/>
            <person name="Spencer D.F."/>
            <person name="Suzuki S."/>
            <person name="Worden A.Z."/>
            <person name="Zauner S."/>
            <person name="Barry K."/>
            <person name="Bell C."/>
            <person name="Bharti A.K."/>
            <person name="Crow J.A."/>
            <person name="Grimwood J."/>
            <person name="Kramer R."/>
            <person name="Lindquist E."/>
            <person name="Lucas S."/>
            <person name="Salamov A."/>
            <person name="McFadden G.I."/>
            <person name="Lane C.E."/>
            <person name="Keeling P.J."/>
            <person name="Gray M.W."/>
            <person name="Grigoriev I.V."/>
            <person name="Archibald J.M."/>
        </authorList>
    </citation>
    <scope>NUCLEOTIDE SEQUENCE</scope>
    <source>
        <strain evidence="1 3">CCMP2712</strain>
    </source>
</reference>
<dbReference type="EMBL" id="JH992974">
    <property type="protein sequence ID" value="EKX51875.1"/>
    <property type="molecule type" value="Genomic_DNA"/>
</dbReference>
<dbReference type="EnsemblProtists" id="EKX51875">
    <property type="protein sequence ID" value="EKX51875"/>
    <property type="gene ID" value="GUITHDRAFT_43314"/>
</dbReference>
<evidence type="ECO:0000313" key="2">
    <source>
        <dbReference type="EnsemblProtists" id="EKX51875"/>
    </source>
</evidence>
<dbReference type="AlphaFoldDB" id="L1JUK8"/>
<dbReference type="PaxDb" id="55529-EKX51875"/>
<protein>
    <submittedName>
        <fullName evidence="1 2">Uncharacterized protein</fullName>
    </submittedName>
</protein>
<proteinExistence type="predicted"/>
<dbReference type="SMART" id="SM01425">
    <property type="entry name" value="EsV_1_7"/>
    <property type="match status" value="2"/>
</dbReference>
<dbReference type="InterPro" id="IPR043822">
    <property type="entry name" value="EsV_1_7_cys"/>
</dbReference>